<evidence type="ECO:0000313" key="2">
    <source>
        <dbReference type="EMBL" id="CRG99772.1"/>
    </source>
</evidence>
<dbReference type="OrthoDB" id="391619at2759"/>
<name>A0A1J1H4D5_PLARL</name>
<organism evidence="2 3">
    <name type="scientific">Plasmodium relictum</name>
    <dbReference type="NCBI Taxonomy" id="85471"/>
    <lineage>
        <taxon>Eukaryota</taxon>
        <taxon>Sar</taxon>
        <taxon>Alveolata</taxon>
        <taxon>Apicomplexa</taxon>
        <taxon>Aconoidasida</taxon>
        <taxon>Haemosporida</taxon>
        <taxon>Plasmodiidae</taxon>
        <taxon>Plasmodium</taxon>
        <taxon>Plasmodium (Haemamoeba)</taxon>
    </lineage>
</organism>
<dbReference type="Proteomes" id="UP000220158">
    <property type="component" value="Chromosome 8"/>
</dbReference>
<accession>A0A1J1H4D5</accession>
<keyword evidence="1" id="KW-0472">Membrane</keyword>
<dbReference type="GeneID" id="39735874"/>
<dbReference type="VEuPathDB" id="PlasmoDB:PRELSG_0819800"/>
<feature type="transmembrane region" description="Helical" evidence="1">
    <location>
        <begin position="6"/>
        <end position="24"/>
    </location>
</feature>
<gene>
    <name evidence="2" type="ORF">PRELSG_0819800</name>
</gene>
<dbReference type="AlphaFoldDB" id="A0A1J1H4D5"/>
<keyword evidence="1" id="KW-1133">Transmembrane helix</keyword>
<dbReference type="RefSeq" id="XP_028532777.1">
    <property type="nucleotide sequence ID" value="XM_028676271.1"/>
</dbReference>
<sequence>MNIIYLSIYIFTFFFLQIFLKKIASKNVNSKKEKRGRSSSTINSVESLVENILEVIQFLEDINNYVIDLKKEILGKLELLIQHDSNLYDTYEYNESILNQIYYHNESKLKRYYEYIKNVKSEKLEMFNDTINNFHQENIFYLNFIYKNLLTKIDLISDLNNKELNDEKKKNLLELTEYFDKLNRKMFKMQNKFNEVIKDESIIVKEANEKYIKSLDAFVMDYLRSSINYDTFSSYVINDFLLNEKKINILNYDNNSFFKNNFMNFNFLFNYIKEIKKQKNFNVYIYLKDPIIEGTELSYLNYYVVIDLHIIDTIIKNVKMLKGRGNNKDGKIDGVLICIDNYIVKYNILSSNIYLDMQLSIKPFLDNKKYKKYNQDKIKQIYFYLKNQYNLYYKNTIFNDDYYKYRIEDTIKNEEYILNKSLYIKKKNIFFDSEKNYYKNFLSIYTYDEILDIVCNRTDTCNKSMINTSHEVGKSTFILESHLRLKNELKKFFELKQNELLRYKKKDDSCINNNLLLSNSNFSNNNNNNNSNKCAIENNNIFNKTDCFKSLNTIPMSNKKGEFINLNNIYDYLNTYYVSYQETFKVSKKEQYFSILNHIFQSYLNSSNSNHIKNKYPNIENRHISINYLGVLPEILKVYKTFKYCDSLYTLANSYIQKTSNDWNEDDETVKENEHNSDNDEITNESNFLKKQNQKYMLLFQRHLQEEIKFINFFEILVKKRLGLILEESEHLKLYIFYGKKNIPDLPFTPLFFNCRTIIKVEVLRDIKTKQIIYSSRSFFLETLITLKEYKIKNESAYITIETSNETSSIKKKLKMDILNRISPMSQINAYIISSKGREKVYHKGNVYQRSATDIKHVISDIRNDFLNTILPQYNLFDLFDNYIYIIICLKDENC</sequence>
<dbReference type="EMBL" id="LN835303">
    <property type="protein sequence ID" value="CRG99772.1"/>
    <property type="molecule type" value="Genomic_DNA"/>
</dbReference>
<keyword evidence="1" id="KW-0812">Transmembrane</keyword>
<evidence type="ECO:0000313" key="3">
    <source>
        <dbReference type="Proteomes" id="UP000220158"/>
    </source>
</evidence>
<proteinExistence type="predicted"/>
<protein>
    <submittedName>
        <fullName evidence="2">Uncharacterized protein</fullName>
    </submittedName>
</protein>
<reference evidence="2 3" key="1">
    <citation type="submission" date="2015-04" db="EMBL/GenBank/DDBJ databases">
        <authorList>
            <consortium name="Pathogen Informatics"/>
        </authorList>
    </citation>
    <scope>NUCLEOTIDE SEQUENCE [LARGE SCALE GENOMIC DNA]</scope>
    <source>
        <strain evidence="2 3">SGS1</strain>
    </source>
</reference>
<evidence type="ECO:0000256" key="1">
    <source>
        <dbReference type="SAM" id="Phobius"/>
    </source>
</evidence>
<dbReference type="KEGG" id="prel:PRELSG_0819800"/>
<keyword evidence="3" id="KW-1185">Reference proteome</keyword>